<accession>A0ABP1DWI7</accession>
<dbReference type="SUPFAM" id="SSF81383">
    <property type="entry name" value="F-box domain"/>
    <property type="match status" value="1"/>
</dbReference>
<organism evidence="2 3">
    <name type="scientific">Somion occarium</name>
    <dbReference type="NCBI Taxonomy" id="3059160"/>
    <lineage>
        <taxon>Eukaryota</taxon>
        <taxon>Fungi</taxon>
        <taxon>Dikarya</taxon>
        <taxon>Basidiomycota</taxon>
        <taxon>Agaricomycotina</taxon>
        <taxon>Agaricomycetes</taxon>
        <taxon>Polyporales</taxon>
        <taxon>Cerrenaceae</taxon>
        <taxon>Somion</taxon>
    </lineage>
</organism>
<protein>
    <recommendedName>
        <fullName evidence="1">F-box domain-containing protein</fullName>
    </recommendedName>
</protein>
<evidence type="ECO:0000313" key="3">
    <source>
        <dbReference type="Proteomes" id="UP001497453"/>
    </source>
</evidence>
<proteinExistence type="predicted"/>
<reference evidence="3" key="1">
    <citation type="submission" date="2024-04" db="EMBL/GenBank/DDBJ databases">
        <authorList>
            <person name="Shaw F."/>
            <person name="Minotto A."/>
        </authorList>
    </citation>
    <scope>NUCLEOTIDE SEQUENCE [LARGE SCALE GENOMIC DNA]</scope>
</reference>
<dbReference type="SUPFAM" id="SSF52047">
    <property type="entry name" value="RNI-like"/>
    <property type="match status" value="1"/>
</dbReference>
<feature type="domain" description="F-box" evidence="1">
    <location>
        <begin position="20"/>
        <end position="58"/>
    </location>
</feature>
<name>A0ABP1DWI7_9APHY</name>
<dbReference type="Proteomes" id="UP001497453">
    <property type="component" value="Chromosome 7"/>
</dbReference>
<dbReference type="Pfam" id="PF12937">
    <property type="entry name" value="F-box-like"/>
    <property type="match status" value="1"/>
</dbReference>
<gene>
    <name evidence="2" type="ORF">GFSPODELE1_LOCUS8702</name>
</gene>
<keyword evidence="3" id="KW-1185">Reference proteome</keyword>
<dbReference type="CDD" id="cd09917">
    <property type="entry name" value="F-box_SF"/>
    <property type="match status" value="1"/>
</dbReference>
<dbReference type="InterPro" id="IPR001810">
    <property type="entry name" value="F-box_dom"/>
</dbReference>
<sequence>MAYPHKTTPNTNGNQLILGPEILSRVFQCLSRISIQRCSLACREWHTIARPVVFRKIIIKNEKKYLRVNNLLEEQPEVCSWIKELCFDNMLDDSDSAAISTPEWVYAFATQLAPKMKRLECLEFVGLEELERDRVFPFITGLQVLSSIRTLRFVDCALSSNCLLAVACSFSNLVTLSIIQPSIFFDTDSTPRPALPKHHQLRLTAFKYHDYDDRIDDEDKNLLKSLLAELHSSGSLQTLRCLDFDIKDRLTLPQVGRLLQEVGPSFEDFTLKLPMSLKIWGKDRGQAEFKRHLNFSSMKSLRSLRFEDIKHPVTLDLLKTLPKPIELRRLTFGIEFNHVASLRNKDYAQLDEFLSSEHFSSMTEVWFDYKGVLDDNTVRKKVGRAFKGLDKRGMLGVSKVVREYSYVLGLLSGLGTDDET</sequence>
<dbReference type="EMBL" id="OZ037950">
    <property type="protein sequence ID" value="CAL1712166.1"/>
    <property type="molecule type" value="Genomic_DNA"/>
</dbReference>
<evidence type="ECO:0000313" key="2">
    <source>
        <dbReference type="EMBL" id="CAL1712166.1"/>
    </source>
</evidence>
<evidence type="ECO:0000259" key="1">
    <source>
        <dbReference type="Pfam" id="PF12937"/>
    </source>
</evidence>
<dbReference type="InterPro" id="IPR036047">
    <property type="entry name" value="F-box-like_dom_sf"/>
</dbReference>
<dbReference type="Gene3D" id="1.20.1280.50">
    <property type="match status" value="1"/>
</dbReference>